<evidence type="ECO:0000256" key="3">
    <source>
        <dbReference type="ARBA" id="ARBA00022679"/>
    </source>
</evidence>
<comment type="cofactor">
    <cofactor evidence="10">
        <name>Mg(2+)</name>
        <dbReference type="ChEBI" id="CHEBI:18420"/>
    </cofactor>
    <text evidence="10">Binds 1 Mg(2+) ion per subunit.</text>
</comment>
<evidence type="ECO:0000259" key="13">
    <source>
        <dbReference type="Pfam" id="PF02581"/>
    </source>
</evidence>
<evidence type="ECO:0000256" key="6">
    <source>
        <dbReference type="ARBA" id="ARBA00022977"/>
    </source>
</evidence>
<dbReference type="Gene3D" id="3.20.20.70">
    <property type="entry name" value="Aldolase class I"/>
    <property type="match status" value="1"/>
</dbReference>
<dbReference type="EC" id="2.5.1.3" evidence="10"/>
<dbReference type="GO" id="GO:0000287">
    <property type="term" value="F:magnesium ion binding"/>
    <property type="evidence" value="ECO:0007669"/>
    <property type="project" value="UniProtKB-UniRule"/>
</dbReference>
<dbReference type="GO" id="GO:0005737">
    <property type="term" value="C:cytoplasm"/>
    <property type="evidence" value="ECO:0007669"/>
    <property type="project" value="TreeGrafter"/>
</dbReference>
<dbReference type="FunFam" id="3.20.20.70:FF:000096">
    <property type="entry name" value="Thiamine-phosphate synthase"/>
    <property type="match status" value="1"/>
</dbReference>
<evidence type="ECO:0000313" key="15">
    <source>
        <dbReference type="Proteomes" id="UP000236655"/>
    </source>
</evidence>
<gene>
    <name evidence="10 14" type="primary">thiE</name>
    <name evidence="14" type="ORF">CUN60_11810</name>
</gene>
<evidence type="ECO:0000256" key="10">
    <source>
        <dbReference type="HAMAP-Rule" id="MF_00097"/>
    </source>
</evidence>
<evidence type="ECO:0000256" key="2">
    <source>
        <dbReference type="ARBA" id="ARBA00005165"/>
    </source>
</evidence>
<evidence type="ECO:0000256" key="1">
    <source>
        <dbReference type="ARBA" id="ARBA00003814"/>
    </source>
</evidence>
<dbReference type="NCBIfam" id="TIGR00693">
    <property type="entry name" value="thiE"/>
    <property type="match status" value="1"/>
</dbReference>
<dbReference type="PANTHER" id="PTHR20857:SF15">
    <property type="entry name" value="THIAMINE-PHOSPHATE SYNTHASE"/>
    <property type="match status" value="1"/>
</dbReference>
<sequence>MSAHNTIQIHLLTNCQVFPDDKYLKFIEICAKSGITHLQLRQKNWAYPDLLSFGRELKAVLSNYDASLIVNDDFKLMLELDADGIHLGQTDANPELVRALIGQDKIIGLSIESMSELLSANQLDYLNYVAASSIFPTNTKKNLRTIWGIDGLKQFCQESRHPVIAIGGINLTNVSQVYATGVAGIALISAIHEAKNPELYIQNLINQAR</sequence>
<name>A0A2I7N944_9NEIS</name>
<feature type="binding site" evidence="10">
    <location>
        <position position="91"/>
    </location>
    <ligand>
        <name>Mg(2+)</name>
        <dbReference type="ChEBI" id="CHEBI:18420"/>
    </ligand>
</feature>
<dbReference type="InterPro" id="IPR036206">
    <property type="entry name" value="ThiamineP_synth_sf"/>
</dbReference>
<dbReference type="EMBL" id="CP024847">
    <property type="protein sequence ID" value="AUR52951.1"/>
    <property type="molecule type" value="Genomic_DNA"/>
</dbReference>
<feature type="binding site" evidence="10">
    <location>
        <begin position="39"/>
        <end position="43"/>
    </location>
    <ligand>
        <name>4-amino-2-methyl-5-(diphosphooxymethyl)pyrimidine</name>
        <dbReference type="ChEBI" id="CHEBI:57841"/>
    </ligand>
</feature>
<dbReference type="AlphaFoldDB" id="A0A2I7N944"/>
<dbReference type="Pfam" id="PF02581">
    <property type="entry name" value="TMP-TENI"/>
    <property type="match status" value="1"/>
</dbReference>
<dbReference type="PANTHER" id="PTHR20857">
    <property type="entry name" value="THIAMINE-PHOSPHATE PYROPHOSPHORYLASE"/>
    <property type="match status" value="1"/>
</dbReference>
<accession>A0A2I7N944</accession>
<feature type="binding site" evidence="10">
    <location>
        <position position="71"/>
    </location>
    <ligand>
        <name>4-amino-2-methyl-5-(diphosphooxymethyl)pyrimidine</name>
        <dbReference type="ChEBI" id="CHEBI:57841"/>
    </ligand>
</feature>
<dbReference type="GO" id="GO:0004789">
    <property type="term" value="F:thiamine-phosphate diphosphorylase activity"/>
    <property type="evidence" value="ECO:0007669"/>
    <property type="project" value="UniProtKB-UniRule"/>
</dbReference>
<comment type="pathway">
    <text evidence="2 10 12">Cofactor biosynthesis; thiamine diphosphate biosynthesis; thiamine phosphate from 4-amino-2-methyl-5-diphosphomethylpyrimidine and 4-methyl-5-(2-phosphoethyl)-thiazole: step 1/1.</text>
</comment>
<dbReference type="CDD" id="cd00564">
    <property type="entry name" value="TMP_TenI"/>
    <property type="match status" value="1"/>
</dbReference>
<keyword evidence="3 10" id="KW-0808">Transferase</keyword>
<comment type="function">
    <text evidence="1 10">Condenses 4-methyl-5-(beta-hydroxyethyl)thiazole monophosphate (THZ-P) and 2-methyl-4-amino-5-hydroxymethyl pyrimidine pyrophosphate (HMP-PP) to form thiamine monophosphate (TMP).</text>
</comment>
<comment type="similarity">
    <text evidence="10 11">Belongs to the thiamine-phosphate synthase family.</text>
</comment>
<keyword evidence="5 10" id="KW-0460">Magnesium</keyword>
<keyword evidence="15" id="KW-1185">Reference proteome</keyword>
<dbReference type="KEGG" id="nba:CUN60_11810"/>
<dbReference type="OrthoDB" id="9810880at2"/>
<evidence type="ECO:0000313" key="14">
    <source>
        <dbReference type="EMBL" id="AUR52951.1"/>
    </source>
</evidence>
<feature type="binding site" evidence="10">
    <location>
        <position position="72"/>
    </location>
    <ligand>
        <name>Mg(2+)</name>
        <dbReference type="ChEBI" id="CHEBI:18420"/>
    </ligand>
</feature>
<keyword evidence="4 10" id="KW-0479">Metal-binding</keyword>
<evidence type="ECO:0000256" key="7">
    <source>
        <dbReference type="ARBA" id="ARBA00047334"/>
    </source>
</evidence>
<dbReference type="InterPro" id="IPR022998">
    <property type="entry name" value="ThiamineP_synth_TenI"/>
</dbReference>
<proteinExistence type="inferred from homology"/>
<dbReference type="Proteomes" id="UP000236655">
    <property type="component" value="Chromosome"/>
</dbReference>
<dbReference type="SUPFAM" id="SSF51391">
    <property type="entry name" value="Thiamin phosphate synthase"/>
    <property type="match status" value="1"/>
</dbReference>
<feature type="binding site" evidence="10">
    <location>
        <begin position="137"/>
        <end position="139"/>
    </location>
    <ligand>
        <name>2-[(2R,5Z)-2-carboxy-4-methylthiazol-5(2H)-ylidene]ethyl phosphate</name>
        <dbReference type="ChEBI" id="CHEBI:62899"/>
    </ligand>
</feature>
<dbReference type="GO" id="GO:0009229">
    <property type="term" value="P:thiamine diphosphate biosynthetic process"/>
    <property type="evidence" value="ECO:0007669"/>
    <property type="project" value="UniProtKB-UniRule"/>
</dbReference>
<evidence type="ECO:0000256" key="12">
    <source>
        <dbReference type="RuleBase" id="RU004253"/>
    </source>
</evidence>
<reference evidence="15" key="1">
    <citation type="submission" date="2017-11" db="EMBL/GenBank/DDBJ databases">
        <authorList>
            <person name="Chan K.G."/>
            <person name="Lee L.S."/>
        </authorList>
    </citation>
    <scope>NUCLEOTIDE SEQUENCE [LARGE SCALE GENOMIC DNA]</scope>
    <source>
        <strain evidence="15">DSM 100970</strain>
    </source>
</reference>
<dbReference type="HAMAP" id="MF_00097">
    <property type="entry name" value="TMP_synthase"/>
    <property type="match status" value="1"/>
</dbReference>
<evidence type="ECO:0000256" key="9">
    <source>
        <dbReference type="ARBA" id="ARBA00047883"/>
    </source>
</evidence>
<feature type="domain" description="Thiamine phosphate synthase/TenI" evidence="13">
    <location>
        <begin position="11"/>
        <end position="191"/>
    </location>
</feature>
<evidence type="ECO:0000256" key="4">
    <source>
        <dbReference type="ARBA" id="ARBA00022723"/>
    </source>
</evidence>
<feature type="binding site" evidence="10">
    <location>
        <position position="140"/>
    </location>
    <ligand>
        <name>4-amino-2-methyl-5-(diphosphooxymethyl)pyrimidine</name>
        <dbReference type="ChEBI" id="CHEBI:57841"/>
    </ligand>
</feature>
<dbReference type="InterPro" id="IPR013785">
    <property type="entry name" value="Aldolase_TIM"/>
</dbReference>
<organism evidence="14 15">
    <name type="scientific">Aquella oligotrophica</name>
    <dbReference type="NCBI Taxonomy" id="2067065"/>
    <lineage>
        <taxon>Bacteria</taxon>
        <taxon>Pseudomonadati</taxon>
        <taxon>Pseudomonadota</taxon>
        <taxon>Betaproteobacteria</taxon>
        <taxon>Neisseriales</taxon>
        <taxon>Neisseriaceae</taxon>
        <taxon>Aquella</taxon>
    </lineage>
</organism>
<dbReference type="GO" id="GO:0009228">
    <property type="term" value="P:thiamine biosynthetic process"/>
    <property type="evidence" value="ECO:0007669"/>
    <property type="project" value="UniProtKB-KW"/>
</dbReference>
<comment type="catalytic activity">
    <reaction evidence="8 10 11">
        <text>2-(2-carboxy-4-methylthiazol-5-yl)ethyl phosphate + 4-amino-2-methyl-5-(diphosphooxymethyl)pyrimidine + 2 H(+) = thiamine phosphate + CO2 + diphosphate</text>
        <dbReference type="Rhea" id="RHEA:47848"/>
        <dbReference type="ChEBI" id="CHEBI:15378"/>
        <dbReference type="ChEBI" id="CHEBI:16526"/>
        <dbReference type="ChEBI" id="CHEBI:33019"/>
        <dbReference type="ChEBI" id="CHEBI:37575"/>
        <dbReference type="ChEBI" id="CHEBI:57841"/>
        <dbReference type="ChEBI" id="CHEBI:62890"/>
        <dbReference type="EC" id="2.5.1.3"/>
    </reaction>
</comment>
<evidence type="ECO:0000256" key="8">
    <source>
        <dbReference type="ARBA" id="ARBA00047851"/>
    </source>
</evidence>
<dbReference type="InterPro" id="IPR034291">
    <property type="entry name" value="TMP_synthase"/>
</dbReference>
<feature type="binding site" evidence="10">
    <location>
        <position position="168"/>
    </location>
    <ligand>
        <name>2-[(2R,5Z)-2-carboxy-4-methylthiazol-5(2H)-ylidene]ethyl phosphate</name>
        <dbReference type="ChEBI" id="CHEBI:62899"/>
    </ligand>
</feature>
<feature type="binding site" evidence="10">
    <location>
        <begin position="188"/>
        <end position="189"/>
    </location>
    <ligand>
        <name>2-[(2R,5Z)-2-carboxy-4-methylthiazol-5(2H)-ylidene]ethyl phosphate</name>
        <dbReference type="ChEBI" id="CHEBI:62899"/>
    </ligand>
</feature>
<keyword evidence="6 10" id="KW-0784">Thiamine biosynthesis</keyword>
<dbReference type="RefSeq" id="WP_102952237.1">
    <property type="nucleotide sequence ID" value="NZ_CP024847.1"/>
</dbReference>
<protein>
    <recommendedName>
        <fullName evidence="10">Thiamine-phosphate synthase</fullName>
        <shortName evidence="10">TP synthase</shortName>
        <shortName evidence="10">TPS</shortName>
        <ecNumber evidence="10">2.5.1.3</ecNumber>
    </recommendedName>
    <alternativeName>
        <fullName evidence="10">Thiamine-phosphate pyrophosphorylase</fullName>
        <shortName evidence="10">TMP pyrophosphorylase</shortName>
        <shortName evidence="10">TMP-PPase</shortName>
    </alternativeName>
</protein>
<feature type="binding site" evidence="10">
    <location>
        <position position="110"/>
    </location>
    <ligand>
        <name>4-amino-2-methyl-5-(diphosphooxymethyl)pyrimidine</name>
        <dbReference type="ChEBI" id="CHEBI:57841"/>
    </ligand>
</feature>
<comment type="catalytic activity">
    <reaction evidence="7 10 11">
        <text>4-methyl-5-(2-phosphooxyethyl)-thiazole + 4-amino-2-methyl-5-(diphosphooxymethyl)pyrimidine + H(+) = thiamine phosphate + diphosphate</text>
        <dbReference type="Rhea" id="RHEA:22328"/>
        <dbReference type="ChEBI" id="CHEBI:15378"/>
        <dbReference type="ChEBI" id="CHEBI:33019"/>
        <dbReference type="ChEBI" id="CHEBI:37575"/>
        <dbReference type="ChEBI" id="CHEBI:57841"/>
        <dbReference type="ChEBI" id="CHEBI:58296"/>
        <dbReference type="EC" id="2.5.1.3"/>
    </reaction>
</comment>
<dbReference type="UniPathway" id="UPA00060">
    <property type="reaction ID" value="UER00141"/>
</dbReference>
<evidence type="ECO:0000256" key="11">
    <source>
        <dbReference type="RuleBase" id="RU003826"/>
    </source>
</evidence>
<evidence type="ECO:0000256" key="5">
    <source>
        <dbReference type="ARBA" id="ARBA00022842"/>
    </source>
</evidence>
<comment type="catalytic activity">
    <reaction evidence="9 10 11">
        <text>2-[(2R,5Z)-2-carboxy-4-methylthiazol-5(2H)-ylidene]ethyl phosphate + 4-amino-2-methyl-5-(diphosphooxymethyl)pyrimidine + 2 H(+) = thiamine phosphate + CO2 + diphosphate</text>
        <dbReference type="Rhea" id="RHEA:47844"/>
        <dbReference type="ChEBI" id="CHEBI:15378"/>
        <dbReference type="ChEBI" id="CHEBI:16526"/>
        <dbReference type="ChEBI" id="CHEBI:33019"/>
        <dbReference type="ChEBI" id="CHEBI:37575"/>
        <dbReference type="ChEBI" id="CHEBI:57841"/>
        <dbReference type="ChEBI" id="CHEBI:62899"/>
        <dbReference type="EC" id="2.5.1.3"/>
    </reaction>
</comment>